<proteinExistence type="predicted"/>
<dbReference type="AlphaFoldDB" id="A0A840YXE7"/>
<dbReference type="EMBL" id="JACIJI010000001">
    <property type="protein sequence ID" value="MBB5718204.1"/>
    <property type="molecule type" value="Genomic_DNA"/>
</dbReference>
<organism evidence="1 2">
    <name type="scientific">Stakelama sediminis</name>
    <dbReference type="NCBI Taxonomy" id="463200"/>
    <lineage>
        <taxon>Bacteria</taxon>
        <taxon>Pseudomonadati</taxon>
        <taxon>Pseudomonadota</taxon>
        <taxon>Alphaproteobacteria</taxon>
        <taxon>Sphingomonadales</taxon>
        <taxon>Sphingomonadaceae</taxon>
        <taxon>Stakelama</taxon>
    </lineage>
</organism>
<accession>A0A840YXE7</accession>
<reference evidence="1 2" key="1">
    <citation type="submission" date="2020-08" db="EMBL/GenBank/DDBJ databases">
        <title>Genomic Encyclopedia of Type Strains, Phase IV (KMG-IV): sequencing the most valuable type-strain genomes for metagenomic binning, comparative biology and taxonomic classification.</title>
        <authorList>
            <person name="Goeker M."/>
        </authorList>
    </citation>
    <scope>NUCLEOTIDE SEQUENCE [LARGE SCALE GENOMIC DNA]</scope>
    <source>
        <strain evidence="1 2">DSM 27203</strain>
    </source>
</reference>
<dbReference type="InterPro" id="IPR013433">
    <property type="entry name" value="PHA_gran_rgn"/>
</dbReference>
<evidence type="ECO:0000313" key="1">
    <source>
        <dbReference type="EMBL" id="MBB5718204.1"/>
    </source>
</evidence>
<dbReference type="Pfam" id="PF09650">
    <property type="entry name" value="PHA_gran_rgn"/>
    <property type="match status" value="1"/>
</dbReference>
<name>A0A840YXE7_9SPHN</name>
<comment type="caution">
    <text evidence="1">The sequence shown here is derived from an EMBL/GenBank/DDBJ whole genome shotgun (WGS) entry which is preliminary data.</text>
</comment>
<dbReference type="Proteomes" id="UP000554342">
    <property type="component" value="Unassembled WGS sequence"/>
</dbReference>
<gene>
    <name evidence="1" type="ORF">FHR23_001111</name>
</gene>
<dbReference type="RefSeq" id="WP_184001874.1">
    <property type="nucleotide sequence ID" value="NZ_BAABIF010000004.1"/>
</dbReference>
<evidence type="ECO:0008006" key="3">
    <source>
        <dbReference type="Google" id="ProtNLM"/>
    </source>
</evidence>
<evidence type="ECO:0000313" key="2">
    <source>
        <dbReference type="Proteomes" id="UP000554342"/>
    </source>
</evidence>
<protein>
    <recommendedName>
        <fullName evidence="3">Polyhydroxyalkanoic acid system protein</fullName>
    </recommendedName>
</protein>
<keyword evidence="2" id="KW-1185">Reference proteome</keyword>
<sequence length="100" mass="11030">MSDPVEADIPHKLGREEARARIDKGIGKFGELIPGGAVVNQTWEDDRLRFTVQAMGQSVDSTLTVFEDRVHAAVFLPPFLAVFADKLRAKLAKEGPKLLE</sequence>